<name>A0AAW1NQ03_9CHLO</name>
<reference evidence="2 3" key="1">
    <citation type="journal article" date="2024" name="Nat. Commun.">
        <title>Phylogenomics reveals the evolutionary origins of lichenization in chlorophyte algae.</title>
        <authorList>
            <person name="Puginier C."/>
            <person name="Libourel C."/>
            <person name="Otte J."/>
            <person name="Skaloud P."/>
            <person name="Haon M."/>
            <person name="Grisel S."/>
            <person name="Petersen M."/>
            <person name="Berrin J.G."/>
            <person name="Delaux P.M."/>
            <person name="Dal Grande F."/>
            <person name="Keller J."/>
        </authorList>
    </citation>
    <scope>NUCLEOTIDE SEQUENCE [LARGE SCALE GENOMIC DNA]</scope>
    <source>
        <strain evidence="2 3">SAG 2036</strain>
    </source>
</reference>
<feature type="domain" description="Treble clef zinc finger" evidence="1">
    <location>
        <begin position="104"/>
        <end position="142"/>
    </location>
</feature>
<dbReference type="Proteomes" id="UP001465755">
    <property type="component" value="Unassembled WGS sequence"/>
</dbReference>
<protein>
    <recommendedName>
        <fullName evidence="1">Treble clef zinc finger domain-containing protein</fullName>
    </recommendedName>
</protein>
<dbReference type="EMBL" id="JALJOQ010000223">
    <property type="protein sequence ID" value="KAK9788589.1"/>
    <property type="molecule type" value="Genomic_DNA"/>
</dbReference>
<comment type="caution">
    <text evidence="2">The sequence shown here is derived from an EMBL/GenBank/DDBJ whole genome shotgun (WGS) entry which is preliminary data.</text>
</comment>
<evidence type="ECO:0000259" key="1">
    <source>
        <dbReference type="Pfam" id="PF14311"/>
    </source>
</evidence>
<dbReference type="AlphaFoldDB" id="A0AAW1NQ03"/>
<organism evidence="2 3">
    <name type="scientific">Symbiochloris irregularis</name>
    <dbReference type="NCBI Taxonomy" id="706552"/>
    <lineage>
        <taxon>Eukaryota</taxon>
        <taxon>Viridiplantae</taxon>
        <taxon>Chlorophyta</taxon>
        <taxon>core chlorophytes</taxon>
        <taxon>Trebouxiophyceae</taxon>
        <taxon>Trebouxiales</taxon>
        <taxon>Trebouxiaceae</taxon>
        <taxon>Symbiochloris</taxon>
    </lineage>
</organism>
<evidence type="ECO:0000313" key="3">
    <source>
        <dbReference type="Proteomes" id="UP001465755"/>
    </source>
</evidence>
<gene>
    <name evidence="2" type="ORF">WJX73_004306</name>
</gene>
<sequence>MHSSLTTLVASDLSLPGRSTSFVRCRPSGYLRHHLPGTGLRHTPGTALRPLQHRPLSRLVLTNAAGGKLLHLERPDLMQEFNPDHNPGIEPTKLTLGSGRSVSWDFSANGHLRPESLLPTSHVRVVWRCEAHGTWKTSPSDRRGASLVALHLSKVWAAS</sequence>
<proteinExistence type="predicted"/>
<dbReference type="InterPro" id="IPR025487">
    <property type="entry name" value="DUF4379"/>
</dbReference>
<dbReference type="Pfam" id="PF14311">
    <property type="entry name" value="DUF4379"/>
    <property type="match status" value="1"/>
</dbReference>
<keyword evidence="3" id="KW-1185">Reference proteome</keyword>
<accession>A0AAW1NQ03</accession>
<evidence type="ECO:0000313" key="2">
    <source>
        <dbReference type="EMBL" id="KAK9788589.1"/>
    </source>
</evidence>